<proteinExistence type="predicted"/>
<reference evidence="2 3" key="1">
    <citation type="journal article" date="2022" name="BMC Genomics">
        <title>Comparative genome analysis of mycobacteria focusing on tRNA and non-coding RNA.</title>
        <authorList>
            <person name="Behra P.R.K."/>
            <person name="Pettersson B.M.F."/>
            <person name="Ramesh M."/>
            <person name="Das S."/>
            <person name="Dasgupta S."/>
            <person name="Kirsebom L.A."/>
        </authorList>
    </citation>
    <scope>NUCLEOTIDE SEQUENCE [LARGE SCALE GENOMIC DNA]</scope>
    <source>
        <strain evidence="2 3">DSM 44078</strain>
    </source>
</reference>
<sequence>MTGLWAFLSGLSGLTGPGIAILSAVLLVVALIRGWLVIGKQHDVVVARAQIDAELVRDLSLELAKKNGADVLATQLLTSLRESMAASGDR</sequence>
<keyword evidence="1" id="KW-0472">Membrane</keyword>
<keyword evidence="1" id="KW-1133">Transmembrane helix</keyword>
<keyword evidence="1" id="KW-0812">Transmembrane</keyword>
<organism evidence="2 3">
    <name type="scientific">Mycolicibacterium komossense</name>
    <dbReference type="NCBI Taxonomy" id="1779"/>
    <lineage>
        <taxon>Bacteria</taxon>
        <taxon>Bacillati</taxon>
        <taxon>Actinomycetota</taxon>
        <taxon>Actinomycetes</taxon>
        <taxon>Mycobacteriales</taxon>
        <taxon>Mycobacteriaceae</taxon>
        <taxon>Mycolicibacterium</taxon>
    </lineage>
</organism>
<dbReference type="EMBL" id="JACKTY010000051">
    <property type="protein sequence ID" value="MCV7230653.1"/>
    <property type="molecule type" value="Genomic_DNA"/>
</dbReference>
<keyword evidence="3" id="KW-1185">Reference proteome</keyword>
<gene>
    <name evidence="2" type="ORF">H7J73_32065</name>
</gene>
<accession>A0ABT3CMA4</accession>
<evidence type="ECO:0000313" key="2">
    <source>
        <dbReference type="EMBL" id="MCV7230653.1"/>
    </source>
</evidence>
<dbReference type="Proteomes" id="UP001526201">
    <property type="component" value="Unassembled WGS sequence"/>
</dbReference>
<name>A0ABT3CMA4_9MYCO</name>
<protein>
    <submittedName>
        <fullName evidence="2">Uncharacterized protein</fullName>
    </submittedName>
</protein>
<evidence type="ECO:0000313" key="3">
    <source>
        <dbReference type="Proteomes" id="UP001526201"/>
    </source>
</evidence>
<dbReference type="RefSeq" id="WP_264071939.1">
    <property type="nucleotide sequence ID" value="NZ_JACKTY010000051.1"/>
</dbReference>
<comment type="caution">
    <text evidence="2">The sequence shown here is derived from an EMBL/GenBank/DDBJ whole genome shotgun (WGS) entry which is preliminary data.</text>
</comment>
<feature type="transmembrane region" description="Helical" evidence="1">
    <location>
        <begin position="6"/>
        <end position="32"/>
    </location>
</feature>
<evidence type="ECO:0000256" key="1">
    <source>
        <dbReference type="SAM" id="Phobius"/>
    </source>
</evidence>